<proteinExistence type="predicted"/>
<evidence type="ECO:0000313" key="2">
    <source>
        <dbReference type="EMBL" id="MBD2723743.1"/>
    </source>
</evidence>
<dbReference type="Gene3D" id="1.10.260.40">
    <property type="entry name" value="lambda repressor-like DNA-binding domains"/>
    <property type="match status" value="1"/>
</dbReference>
<dbReference type="RefSeq" id="WP_190926745.1">
    <property type="nucleotide sequence ID" value="NZ_JACXAC010000005.1"/>
</dbReference>
<gene>
    <name evidence="2" type="ORF">IC234_16570</name>
</gene>
<dbReference type="CDD" id="cd00093">
    <property type="entry name" value="HTH_XRE"/>
    <property type="match status" value="1"/>
</dbReference>
<reference evidence="2 3" key="1">
    <citation type="submission" date="2020-09" db="EMBL/GenBank/DDBJ databases">
        <authorList>
            <person name="Kim M.K."/>
        </authorList>
    </citation>
    <scope>NUCLEOTIDE SEQUENCE [LARGE SCALE GENOMIC DNA]</scope>
    <source>
        <strain evidence="2 3">BT189</strain>
    </source>
</reference>
<keyword evidence="3" id="KW-1185">Reference proteome</keyword>
<dbReference type="Proteomes" id="UP000606003">
    <property type="component" value="Unassembled WGS sequence"/>
</dbReference>
<accession>A0ABR8JV72</accession>
<comment type="caution">
    <text evidence="2">The sequence shown here is derived from an EMBL/GenBank/DDBJ whole genome shotgun (WGS) entry which is preliminary data.</text>
</comment>
<feature type="domain" description="HTH cro/C1-type" evidence="1">
    <location>
        <begin position="10"/>
        <end position="64"/>
    </location>
</feature>
<protein>
    <submittedName>
        <fullName evidence="2">Helix-turn-helix domain-containing protein</fullName>
    </submittedName>
</protein>
<name>A0ABR8JV72_9BACT</name>
<dbReference type="Pfam" id="PF01381">
    <property type="entry name" value="HTH_3"/>
    <property type="match status" value="1"/>
</dbReference>
<sequence length="69" mass="7391">MSVEELGNSLAARRAELGITQQRVADLGGISARQLIDWENGRGNPGFKQLGAVLAVLGLQLTIIKPHQL</sequence>
<organism evidence="2 3">
    <name type="scientific">Hymenobacter armeniacus</name>
    <dbReference type="NCBI Taxonomy" id="2771358"/>
    <lineage>
        <taxon>Bacteria</taxon>
        <taxon>Pseudomonadati</taxon>
        <taxon>Bacteroidota</taxon>
        <taxon>Cytophagia</taxon>
        <taxon>Cytophagales</taxon>
        <taxon>Hymenobacteraceae</taxon>
        <taxon>Hymenobacter</taxon>
    </lineage>
</organism>
<dbReference type="PROSITE" id="PS50943">
    <property type="entry name" value="HTH_CROC1"/>
    <property type="match status" value="1"/>
</dbReference>
<dbReference type="InterPro" id="IPR010982">
    <property type="entry name" value="Lambda_DNA-bd_dom_sf"/>
</dbReference>
<evidence type="ECO:0000313" key="3">
    <source>
        <dbReference type="Proteomes" id="UP000606003"/>
    </source>
</evidence>
<dbReference type="InterPro" id="IPR001387">
    <property type="entry name" value="Cro/C1-type_HTH"/>
</dbReference>
<dbReference type="EMBL" id="JACXAC010000005">
    <property type="protein sequence ID" value="MBD2723743.1"/>
    <property type="molecule type" value="Genomic_DNA"/>
</dbReference>
<dbReference type="SMART" id="SM00530">
    <property type="entry name" value="HTH_XRE"/>
    <property type="match status" value="1"/>
</dbReference>
<dbReference type="SUPFAM" id="SSF47413">
    <property type="entry name" value="lambda repressor-like DNA-binding domains"/>
    <property type="match status" value="1"/>
</dbReference>
<evidence type="ECO:0000259" key="1">
    <source>
        <dbReference type="PROSITE" id="PS50943"/>
    </source>
</evidence>